<dbReference type="AlphaFoldDB" id="A0A5R9FYB8"/>
<dbReference type="InterPro" id="IPR029063">
    <property type="entry name" value="SAM-dependent_MTases_sf"/>
</dbReference>
<protein>
    <submittedName>
        <fullName evidence="2">Class I SAM-dependent methyltransferase</fullName>
    </submittedName>
</protein>
<keyword evidence="2" id="KW-0808">Transferase</keyword>
<proteinExistence type="predicted"/>
<dbReference type="Gene3D" id="3.40.50.150">
    <property type="entry name" value="Vaccinia Virus protein VP39"/>
    <property type="match status" value="1"/>
</dbReference>
<organism evidence="2 3">
    <name type="scientific">Streptomyces montanus</name>
    <dbReference type="NCBI Taxonomy" id="2580423"/>
    <lineage>
        <taxon>Bacteria</taxon>
        <taxon>Bacillati</taxon>
        <taxon>Actinomycetota</taxon>
        <taxon>Actinomycetes</taxon>
        <taxon>Kitasatosporales</taxon>
        <taxon>Streptomycetaceae</taxon>
        <taxon>Streptomyces</taxon>
    </lineage>
</organism>
<evidence type="ECO:0000313" key="3">
    <source>
        <dbReference type="Proteomes" id="UP000305906"/>
    </source>
</evidence>
<dbReference type="GO" id="GO:0032259">
    <property type="term" value="P:methylation"/>
    <property type="evidence" value="ECO:0007669"/>
    <property type="project" value="UniProtKB-KW"/>
</dbReference>
<keyword evidence="2" id="KW-0489">Methyltransferase</keyword>
<evidence type="ECO:0000313" key="2">
    <source>
        <dbReference type="EMBL" id="TLS44385.1"/>
    </source>
</evidence>
<feature type="domain" description="Methyltransferase type 12" evidence="1">
    <location>
        <begin position="43"/>
        <end position="140"/>
    </location>
</feature>
<sequence length="191" mass="20732">MIASPVAYWEPLWASGRSYLRITDTETQLLAEHLGPGHGRPALDLGCGDGALARHLHNHLGYRTTGIDCAPSAIALATATGPAIADHPHCQVMDFVTDDLSELPDPAYAVITCRLVFRFITDKGAFLDRVRQLLVPGGTFWVVTELTARRADDDQLKSLGITAPEVELLTSRWSTVTVADLGRLACFALRP</sequence>
<evidence type="ECO:0000259" key="1">
    <source>
        <dbReference type="Pfam" id="PF08242"/>
    </source>
</evidence>
<dbReference type="Proteomes" id="UP000305906">
    <property type="component" value="Unassembled WGS sequence"/>
</dbReference>
<dbReference type="RefSeq" id="WP_138046601.1">
    <property type="nucleotide sequence ID" value="NZ_VBZC01000021.1"/>
</dbReference>
<reference evidence="2 3" key="1">
    <citation type="submission" date="2019-05" db="EMBL/GenBank/DDBJ databases">
        <title>Streptomyces sp. NEAU-C151, a novel actinomycete isolated from soil.</title>
        <authorList>
            <person name="Han L."/>
            <person name="Jiang H."/>
        </authorList>
    </citation>
    <scope>NUCLEOTIDE SEQUENCE [LARGE SCALE GENOMIC DNA]</scope>
    <source>
        <strain evidence="2 3">NEAU-C151</strain>
    </source>
</reference>
<dbReference type="CDD" id="cd02440">
    <property type="entry name" value="AdoMet_MTases"/>
    <property type="match status" value="1"/>
</dbReference>
<dbReference type="SUPFAM" id="SSF53335">
    <property type="entry name" value="S-adenosyl-L-methionine-dependent methyltransferases"/>
    <property type="match status" value="1"/>
</dbReference>
<dbReference type="PANTHER" id="PTHR43861">
    <property type="entry name" value="TRANS-ACONITATE 2-METHYLTRANSFERASE-RELATED"/>
    <property type="match status" value="1"/>
</dbReference>
<dbReference type="InterPro" id="IPR013217">
    <property type="entry name" value="Methyltransf_12"/>
</dbReference>
<name>A0A5R9FYB8_9ACTN</name>
<accession>A0A5R9FYB8</accession>
<comment type="caution">
    <text evidence="2">The sequence shown here is derived from an EMBL/GenBank/DDBJ whole genome shotgun (WGS) entry which is preliminary data.</text>
</comment>
<keyword evidence="3" id="KW-1185">Reference proteome</keyword>
<dbReference type="GO" id="GO:0017000">
    <property type="term" value="P:antibiotic biosynthetic process"/>
    <property type="evidence" value="ECO:0007669"/>
    <property type="project" value="UniProtKB-ARBA"/>
</dbReference>
<dbReference type="Pfam" id="PF08242">
    <property type="entry name" value="Methyltransf_12"/>
    <property type="match status" value="1"/>
</dbReference>
<dbReference type="GO" id="GO:0008168">
    <property type="term" value="F:methyltransferase activity"/>
    <property type="evidence" value="ECO:0007669"/>
    <property type="project" value="UniProtKB-KW"/>
</dbReference>
<dbReference type="EMBL" id="VBZC01000021">
    <property type="protein sequence ID" value="TLS44385.1"/>
    <property type="molecule type" value="Genomic_DNA"/>
</dbReference>
<gene>
    <name evidence="2" type="ORF">FE633_20400</name>
</gene>